<keyword evidence="4 10" id="KW-0812">Transmembrane</keyword>
<dbReference type="PROSITE" id="PS52016">
    <property type="entry name" value="TONB_DEPENDENT_REC_3"/>
    <property type="match status" value="1"/>
</dbReference>
<evidence type="ECO:0000256" key="11">
    <source>
        <dbReference type="RuleBase" id="RU003357"/>
    </source>
</evidence>
<protein>
    <submittedName>
        <fullName evidence="14">TonB-dependent receptor</fullName>
    </submittedName>
</protein>
<keyword evidence="3 10" id="KW-1134">Transmembrane beta strand</keyword>
<dbReference type="EMBL" id="AP021876">
    <property type="protein sequence ID" value="BBO81937.1"/>
    <property type="molecule type" value="Genomic_DNA"/>
</dbReference>
<comment type="similarity">
    <text evidence="10 11">Belongs to the TonB-dependent receptor family.</text>
</comment>
<keyword evidence="9 10" id="KW-0998">Cell outer membrane</keyword>
<dbReference type="Proteomes" id="UP000425960">
    <property type="component" value="Chromosome"/>
</dbReference>
<organism evidence="14 15">
    <name type="scientific">Desulfosarcina ovata subsp. sediminis</name>
    <dbReference type="NCBI Taxonomy" id="885957"/>
    <lineage>
        <taxon>Bacteria</taxon>
        <taxon>Pseudomonadati</taxon>
        <taxon>Thermodesulfobacteriota</taxon>
        <taxon>Desulfobacteria</taxon>
        <taxon>Desulfobacterales</taxon>
        <taxon>Desulfosarcinaceae</taxon>
        <taxon>Desulfosarcina</taxon>
    </lineage>
</organism>
<keyword evidence="8 14" id="KW-0675">Receptor</keyword>
<evidence type="ECO:0000259" key="12">
    <source>
        <dbReference type="Pfam" id="PF00593"/>
    </source>
</evidence>
<dbReference type="Gene3D" id="2.170.130.10">
    <property type="entry name" value="TonB-dependent receptor, plug domain"/>
    <property type="match status" value="1"/>
</dbReference>
<dbReference type="SUPFAM" id="SSF56935">
    <property type="entry name" value="Porins"/>
    <property type="match status" value="1"/>
</dbReference>
<proteinExistence type="inferred from homology"/>
<evidence type="ECO:0000259" key="13">
    <source>
        <dbReference type="Pfam" id="PF07715"/>
    </source>
</evidence>
<keyword evidence="7 10" id="KW-0472">Membrane</keyword>
<evidence type="ECO:0000256" key="2">
    <source>
        <dbReference type="ARBA" id="ARBA00022448"/>
    </source>
</evidence>
<dbReference type="Pfam" id="PF07715">
    <property type="entry name" value="Plug"/>
    <property type="match status" value="1"/>
</dbReference>
<dbReference type="RefSeq" id="WP_173179355.1">
    <property type="nucleotide sequence ID" value="NZ_AP021876.1"/>
</dbReference>
<keyword evidence="2 10" id="KW-0813">Transport</keyword>
<feature type="domain" description="TonB-dependent receptor plug" evidence="13">
    <location>
        <begin position="3"/>
        <end position="53"/>
    </location>
</feature>
<dbReference type="Gene3D" id="2.40.170.20">
    <property type="entry name" value="TonB-dependent receptor, beta-barrel domain"/>
    <property type="match status" value="1"/>
</dbReference>
<dbReference type="InterPro" id="IPR036942">
    <property type="entry name" value="Beta-barrel_TonB_sf"/>
</dbReference>
<gene>
    <name evidence="14" type="ORF">DSCO28_25030</name>
</gene>
<keyword evidence="5" id="KW-0732">Signal</keyword>
<name>A0A5K7ZNN3_9BACT</name>
<dbReference type="InterPro" id="IPR037066">
    <property type="entry name" value="Plug_dom_sf"/>
</dbReference>
<evidence type="ECO:0000256" key="7">
    <source>
        <dbReference type="ARBA" id="ARBA00023136"/>
    </source>
</evidence>
<evidence type="ECO:0000256" key="5">
    <source>
        <dbReference type="ARBA" id="ARBA00022729"/>
    </source>
</evidence>
<dbReference type="InterPro" id="IPR012910">
    <property type="entry name" value="Plug_dom"/>
</dbReference>
<dbReference type="CDD" id="cd01347">
    <property type="entry name" value="ligand_gated_channel"/>
    <property type="match status" value="1"/>
</dbReference>
<sequence>MGKVLVMVDGIPINSSYGGTVEWNMIPKENIERIEVVRGPASSLYGSYAMAGVINVITKRPEPGHAVKLRQEYGSMNTWDSSLIAQGRGEHLGFRLSGHYKTSDGYYSHEPREPWDTKSDLEIKNIDGDFYLFQADDASLKLGLAYYERNFGRGYVSNDIERDARKANLIYERDSGRIDWRASAYYYREYQYVDFAGNSPPYEVVSQNEEHTWPFYGAMLQSSIDLADWNTLSLGTEYKHSSIEGKGFNYISEPDRYNITEGKQEYISIYFQEELSFFDERLIVDVGARQDWWRSYDGSHYDNTYAQRNVDYDEKRWESFNPKLGLLYHLTGNTSLRGSVARGYTAPPINQMYLVLLRGRTMMYGNPELEPEILTSYEVGLEHFFTDNLSANLTVYYSDGEDFIGSRYETATTLRYDNISEVKIQGIEAEVKYLITPQWTARLNYTYNESTIEDDPTAPETEGDDFPYVPRHKGNFSLTYDNPDLFTAKCTLKYVGNRYTDTPNDEAEELDDYITMDLYVAKTLFHKFKIYLACDDVFDVQPVELVWSNKYTGEYDDVVTPGRVFTAGVEFTF</sequence>
<dbReference type="PANTHER" id="PTHR30069">
    <property type="entry name" value="TONB-DEPENDENT OUTER MEMBRANE RECEPTOR"/>
    <property type="match status" value="1"/>
</dbReference>
<evidence type="ECO:0000256" key="9">
    <source>
        <dbReference type="ARBA" id="ARBA00023237"/>
    </source>
</evidence>
<evidence type="ECO:0000256" key="1">
    <source>
        <dbReference type="ARBA" id="ARBA00004571"/>
    </source>
</evidence>
<dbReference type="PANTHER" id="PTHR30069:SF29">
    <property type="entry name" value="HEMOGLOBIN AND HEMOGLOBIN-HAPTOGLOBIN-BINDING PROTEIN 1-RELATED"/>
    <property type="match status" value="1"/>
</dbReference>
<dbReference type="AlphaFoldDB" id="A0A5K7ZNN3"/>
<keyword evidence="6 11" id="KW-0798">TonB box</keyword>
<feature type="domain" description="TonB-dependent receptor-like beta-barrel" evidence="12">
    <location>
        <begin position="129"/>
        <end position="533"/>
    </location>
</feature>
<dbReference type="GO" id="GO:0009279">
    <property type="term" value="C:cell outer membrane"/>
    <property type="evidence" value="ECO:0007669"/>
    <property type="project" value="UniProtKB-SubCell"/>
</dbReference>
<accession>A0A5K7ZNN3</accession>
<comment type="subcellular location">
    <subcellularLocation>
        <location evidence="1 10">Cell outer membrane</location>
        <topology evidence="1 10">Multi-pass membrane protein</topology>
    </subcellularLocation>
</comment>
<evidence type="ECO:0000256" key="3">
    <source>
        <dbReference type="ARBA" id="ARBA00022452"/>
    </source>
</evidence>
<dbReference type="InterPro" id="IPR000531">
    <property type="entry name" value="Beta-barrel_TonB"/>
</dbReference>
<evidence type="ECO:0000256" key="10">
    <source>
        <dbReference type="PROSITE-ProRule" id="PRU01360"/>
    </source>
</evidence>
<dbReference type="KEGG" id="dov:DSCO28_25030"/>
<evidence type="ECO:0000256" key="6">
    <source>
        <dbReference type="ARBA" id="ARBA00023077"/>
    </source>
</evidence>
<evidence type="ECO:0000313" key="14">
    <source>
        <dbReference type="EMBL" id="BBO81937.1"/>
    </source>
</evidence>
<reference evidence="14 15" key="1">
    <citation type="submission" date="2019-11" db="EMBL/GenBank/DDBJ databases">
        <title>Comparative genomics of hydrocarbon-degrading Desulfosarcina strains.</title>
        <authorList>
            <person name="Watanabe M."/>
            <person name="Kojima H."/>
            <person name="Fukui M."/>
        </authorList>
    </citation>
    <scope>NUCLEOTIDE SEQUENCE [LARGE SCALE GENOMIC DNA]</scope>
    <source>
        <strain evidence="14 15">28bB2T</strain>
    </source>
</reference>
<evidence type="ECO:0000256" key="4">
    <source>
        <dbReference type="ARBA" id="ARBA00022692"/>
    </source>
</evidence>
<dbReference type="GO" id="GO:0044718">
    <property type="term" value="P:siderophore transmembrane transport"/>
    <property type="evidence" value="ECO:0007669"/>
    <property type="project" value="TreeGrafter"/>
</dbReference>
<dbReference type="InterPro" id="IPR039426">
    <property type="entry name" value="TonB-dep_rcpt-like"/>
</dbReference>
<evidence type="ECO:0000256" key="8">
    <source>
        <dbReference type="ARBA" id="ARBA00023170"/>
    </source>
</evidence>
<dbReference type="GO" id="GO:0015344">
    <property type="term" value="F:siderophore uptake transmembrane transporter activity"/>
    <property type="evidence" value="ECO:0007669"/>
    <property type="project" value="TreeGrafter"/>
</dbReference>
<dbReference type="Pfam" id="PF00593">
    <property type="entry name" value="TonB_dep_Rec_b-barrel"/>
    <property type="match status" value="1"/>
</dbReference>
<evidence type="ECO:0000313" key="15">
    <source>
        <dbReference type="Proteomes" id="UP000425960"/>
    </source>
</evidence>